<name>A0A2I0SBR0_9ACTN</name>
<sequence length="39" mass="4038">MLEITSVRAGYDRTTVLHSVTLTVPKDGVATVLGHNGAG</sequence>
<dbReference type="SUPFAM" id="SSF52540">
    <property type="entry name" value="P-loop containing nucleoside triphosphate hydrolases"/>
    <property type="match status" value="1"/>
</dbReference>
<dbReference type="EMBL" id="PJOS01000181">
    <property type="protein sequence ID" value="PKT67377.1"/>
    <property type="molecule type" value="Genomic_DNA"/>
</dbReference>
<accession>A0A2I0SBR0</accession>
<proteinExistence type="predicted"/>
<dbReference type="GO" id="GO:0005524">
    <property type="term" value="F:ATP binding"/>
    <property type="evidence" value="ECO:0007669"/>
    <property type="project" value="UniProtKB-KW"/>
</dbReference>
<organism evidence="1 2">
    <name type="scientific">Streptomyces populi</name>
    <dbReference type="NCBI Taxonomy" id="2058924"/>
    <lineage>
        <taxon>Bacteria</taxon>
        <taxon>Bacillati</taxon>
        <taxon>Actinomycetota</taxon>
        <taxon>Actinomycetes</taxon>
        <taxon>Kitasatosporales</taxon>
        <taxon>Streptomycetaceae</taxon>
        <taxon>Streptomyces</taxon>
    </lineage>
</organism>
<keyword evidence="1" id="KW-0067">ATP-binding</keyword>
<dbReference type="InterPro" id="IPR027417">
    <property type="entry name" value="P-loop_NTPase"/>
</dbReference>
<keyword evidence="1" id="KW-0547">Nucleotide-binding</keyword>
<keyword evidence="2" id="KW-1185">Reference proteome</keyword>
<reference evidence="1 2" key="1">
    <citation type="submission" date="2017-12" db="EMBL/GenBank/DDBJ databases">
        <title>Streptomyces populusis sp. nov., a novel endophytic actinobacterium isolated from stems of Populus adenopoda Maxim.</title>
        <authorList>
            <person name="Wang Z."/>
        </authorList>
    </citation>
    <scope>NUCLEOTIDE SEQUENCE [LARGE SCALE GENOMIC DNA]</scope>
    <source>
        <strain evidence="1 2">A249</strain>
    </source>
</reference>
<gene>
    <name evidence="1" type="ORF">CW362_40830</name>
</gene>
<dbReference type="Gene3D" id="3.40.50.300">
    <property type="entry name" value="P-loop containing nucleotide triphosphate hydrolases"/>
    <property type="match status" value="1"/>
</dbReference>
<feature type="non-terminal residue" evidence="1">
    <location>
        <position position="39"/>
    </location>
</feature>
<protein>
    <submittedName>
        <fullName evidence="1">ABC transporter ATP-binding protein</fullName>
    </submittedName>
</protein>
<dbReference type="Proteomes" id="UP000236178">
    <property type="component" value="Unassembled WGS sequence"/>
</dbReference>
<comment type="caution">
    <text evidence="1">The sequence shown here is derived from an EMBL/GenBank/DDBJ whole genome shotgun (WGS) entry which is preliminary data.</text>
</comment>
<evidence type="ECO:0000313" key="2">
    <source>
        <dbReference type="Proteomes" id="UP000236178"/>
    </source>
</evidence>
<dbReference type="AlphaFoldDB" id="A0A2I0SBR0"/>
<evidence type="ECO:0000313" key="1">
    <source>
        <dbReference type="EMBL" id="PKT67377.1"/>
    </source>
</evidence>